<keyword evidence="1" id="KW-1185">Reference proteome</keyword>
<sequence length="77" mass="9428">MEIWNRQAPHFQCTNFVVKLTSKKSLKWDFLLLRRPKCCNLKQISCRTVLVLNSQNYVKREKWENKRLLGQEHFHRL</sequence>
<accession>A0A915K7Q2</accession>
<reference evidence="2" key="1">
    <citation type="submission" date="2022-11" db="UniProtKB">
        <authorList>
            <consortium name="WormBaseParasite"/>
        </authorList>
    </citation>
    <scope>IDENTIFICATION</scope>
</reference>
<protein>
    <submittedName>
        <fullName evidence="2">Ovule protein</fullName>
    </submittedName>
</protein>
<proteinExistence type="predicted"/>
<organism evidence="1 2">
    <name type="scientific">Romanomermis culicivorax</name>
    <name type="common">Nematode worm</name>
    <dbReference type="NCBI Taxonomy" id="13658"/>
    <lineage>
        <taxon>Eukaryota</taxon>
        <taxon>Metazoa</taxon>
        <taxon>Ecdysozoa</taxon>
        <taxon>Nematoda</taxon>
        <taxon>Enoplea</taxon>
        <taxon>Dorylaimia</taxon>
        <taxon>Mermithida</taxon>
        <taxon>Mermithoidea</taxon>
        <taxon>Mermithidae</taxon>
        <taxon>Romanomermis</taxon>
    </lineage>
</organism>
<dbReference type="WBParaSite" id="nRc.2.0.1.t34214-RA">
    <property type="protein sequence ID" value="nRc.2.0.1.t34214-RA"/>
    <property type="gene ID" value="nRc.2.0.1.g34214"/>
</dbReference>
<evidence type="ECO:0000313" key="1">
    <source>
        <dbReference type="Proteomes" id="UP000887565"/>
    </source>
</evidence>
<evidence type="ECO:0000313" key="2">
    <source>
        <dbReference type="WBParaSite" id="nRc.2.0.1.t34214-RA"/>
    </source>
</evidence>
<dbReference type="AlphaFoldDB" id="A0A915K7Q2"/>
<dbReference type="Proteomes" id="UP000887565">
    <property type="component" value="Unplaced"/>
</dbReference>
<name>A0A915K7Q2_ROMCU</name>